<dbReference type="InterPro" id="IPR052710">
    <property type="entry name" value="CAAX_protease"/>
</dbReference>
<keyword evidence="1" id="KW-0472">Membrane</keyword>
<keyword evidence="1" id="KW-0812">Transmembrane</keyword>
<protein>
    <recommendedName>
        <fullName evidence="2">CAAX prenyl protease 2/Lysostaphin resistance protein A-like domain-containing protein</fullName>
    </recommendedName>
</protein>
<sequence length="229" mass="26401">MKLKDYTFMLLYIILFVVTPFIPMFSKPVVYLILYFFPQAQYNPFIFNAVIYSMLAVIIFALYYQEMYLSLDYFKTKSLKKIFSIPLWVMLNWLAMIIIYHTIGNHSVPQNEIALRETAVNTPLLWSILITGILGPIVEEIVFRHILIGQLSKSLPTILTVILSIICFTGSHIIGYDPFVISEAIPYLPIAFITTFVYLKSNKTIVYPMAIHMCSNIFVELLHSILPPV</sequence>
<organism evidence="3 4">
    <name type="scientific">Bacillus cereus</name>
    <dbReference type="NCBI Taxonomy" id="1396"/>
    <lineage>
        <taxon>Bacteria</taxon>
        <taxon>Bacillati</taxon>
        <taxon>Bacillota</taxon>
        <taxon>Bacilli</taxon>
        <taxon>Bacillales</taxon>
        <taxon>Bacillaceae</taxon>
        <taxon>Bacillus</taxon>
        <taxon>Bacillus cereus group</taxon>
    </lineage>
</organism>
<reference evidence="3 4" key="1">
    <citation type="submission" date="2017-09" db="EMBL/GenBank/DDBJ databases">
        <title>Large-scale bioinformatics analysis of Bacillus genomes uncovers conserved roles of natural products in bacterial physiology.</title>
        <authorList>
            <consortium name="Agbiome Team Llc"/>
            <person name="Bleich R.M."/>
            <person name="Kirk G.J."/>
            <person name="Santa Maria K.C."/>
            <person name="Allen S.E."/>
            <person name="Farag S."/>
            <person name="Shank E.A."/>
            <person name="Bowers A."/>
        </authorList>
    </citation>
    <scope>NUCLEOTIDE SEQUENCE [LARGE SCALE GENOMIC DNA]</scope>
    <source>
        <strain evidence="3 4">AFS027647</strain>
    </source>
</reference>
<feature type="transmembrane region" description="Helical" evidence="1">
    <location>
        <begin position="180"/>
        <end position="199"/>
    </location>
</feature>
<gene>
    <name evidence="3" type="ORF">CN553_18205</name>
</gene>
<feature type="transmembrane region" description="Helical" evidence="1">
    <location>
        <begin position="45"/>
        <end position="64"/>
    </location>
</feature>
<dbReference type="Pfam" id="PF02517">
    <property type="entry name" value="Rce1-like"/>
    <property type="match status" value="1"/>
</dbReference>
<dbReference type="GO" id="GO:0004175">
    <property type="term" value="F:endopeptidase activity"/>
    <property type="evidence" value="ECO:0007669"/>
    <property type="project" value="UniProtKB-ARBA"/>
</dbReference>
<feature type="transmembrane region" description="Helical" evidence="1">
    <location>
        <begin position="7"/>
        <end position="25"/>
    </location>
</feature>
<evidence type="ECO:0000313" key="3">
    <source>
        <dbReference type="EMBL" id="PEN93847.1"/>
    </source>
</evidence>
<feature type="domain" description="CAAX prenyl protease 2/Lysostaphin resistance protein A-like" evidence="2">
    <location>
        <begin position="124"/>
        <end position="218"/>
    </location>
</feature>
<evidence type="ECO:0000259" key="2">
    <source>
        <dbReference type="Pfam" id="PF02517"/>
    </source>
</evidence>
<name>A0A9X6YLI5_BACCE</name>
<proteinExistence type="predicted"/>
<dbReference type="PANTHER" id="PTHR36435:SF1">
    <property type="entry name" value="CAAX AMINO TERMINAL PROTEASE FAMILY PROTEIN"/>
    <property type="match status" value="1"/>
</dbReference>
<feature type="transmembrane region" description="Helical" evidence="1">
    <location>
        <begin position="85"/>
        <end position="103"/>
    </location>
</feature>
<accession>A0A9X6YLI5</accession>
<dbReference type="PANTHER" id="PTHR36435">
    <property type="entry name" value="SLR1288 PROTEIN"/>
    <property type="match status" value="1"/>
</dbReference>
<dbReference type="AlphaFoldDB" id="A0A9X6YLI5"/>
<dbReference type="Proteomes" id="UP000220691">
    <property type="component" value="Unassembled WGS sequence"/>
</dbReference>
<feature type="transmembrane region" description="Helical" evidence="1">
    <location>
        <begin position="123"/>
        <end position="143"/>
    </location>
</feature>
<keyword evidence="1" id="KW-1133">Transmembrane helix</keyword>
<feature type="transmembrane region" description="Helical" evidence="1">
    <location>
        <begin position="155"/>
        <end position="174"/>
    </location>
</feature>
<dbReference type="EMBL" id="NUAN01000114">
    <property type="protein sequence ID" value="PEN93847.1"/>
    <property type="molecule type" value="Genomic_DNA"/>
</dbReference>
<evidence type="ECO:0000313" key="4">
    <source>
        <dbReference type="Proteomes" id="UP000220691"/>
    </source>
</evidence>
<evidence type="ECO:0000256" key="1">
    <source>
        <dbReference type="SAM" id="Phobius"/>
    </source>
</evidence>
<dbReference type="GO" id="GO:0080120">
    <property type="term" value="P:CAAX-box protein maturation"/>
    <property type="evidence" value="ECO:0007669"/>
    <property type="project" value="UniProtKB-ARBA"/>
</dbReference>
<comment type="caution">
    <text evidence="3">The sequence shown here is derived from an EMBL/GenBank/DDBJ whole genome shotgun (WGS) entry which is preliminary data.</text>
</comment>
<dbReference type="InterPro" id="IPR003675">
    <property type="entry name" value="Rce1/LyrA-like_dom"/>
</dbReference>